<sequence length="87" mass="9068">MRDRSQTVHVMCGDVPWFLCGSGTSQNRQAALGPRAGRPSRVGPPSGSGGRACVAPGLPGNKTGAPVPCGVDRWFPPPERRGLSLQC</sequence>
<protein>
    <submittedName>
        <fullName evidence="2">Uncharacterized protein</fullName>
    </submittedName>
</protein>
<comment type="caution">
    <text evidence="2">The sequence shown here is derived from an EMBL/GenBank/DDBJ whole genome shotgun (WGS) entry which is preliminary data.</text>
</comment>
<evidence type="ECO:0000313" key="2">
    <source>
        <dbReference type="EMBL" id="KAJ3607369.1"/>
    </source>
</evidence>
<feature type="compositionally biased region" description="Low complexity" evidence="1">
    <location>
        <begin position="33"/>
        <end position="45"/>
    </location>
</feature>
<dbReference type="AlphaFoldDB" id="A0A9Q0EHG3"/>
<accession>A0A9Q0EHG3</accession>
<organism evidence="2 3">
    <name type="scientific">Muraenolepis orangiensis</name>
    <name type="common">Patagonian moray cod</name>
    <dbReference type="NCBI Taxonomy" id="630683"/>
    <lineage>
        <taxon>Eukaryota</taxon>
        <taxon>Metazoa</taxon>
        <taxon>Chordata</taxon>
        <taxon>Craniata</taxon>
        <taxon>Vertebrata</taxon>
        <taxon>Euteleostomi</taxon>
        <taxon>Actinopterygii</taxon>
        <taxon>Neopterygii</taxon>
        <taxon>Teleostei</taxon>
        <taxon>Neoteleostei</taxon>
        <taxon>Acanthomorphata</taxon>
        <taxon>Zeiogadaria</taxon>
        <taxon>Gadariae</taxon>
        <taxon>Gadiformes</taxon>
        <taxon>Muraenolepidoidei</taxon>
        <taxon>Muraenolepididae</taxon>
        <taxon>Muraenolepis</taxon>
    </lineage>
</organism>
<feature type="region of interest" description="Disordered" evidence="1">
    <location>
        <begin position="26"/>
        <end position="61"/>
    </location>
</feature>
<keyword evidence="3" id="KW-1185">Reference proteome</keyword>
<dbReference type="EMBL" id="JANIIK010000040">
    <property type="protein sequence ID" value="KAJ3607369.1"/>
    <property type="molecule type" value="Genomic_DNA"/>
</dbReference>
<dbReference type="Proteomes" id="UP001148018">
    <property type="component" value="Unassembled WGS sequence"/>
</dbReference>
<evidence type="ECO:0000256" key="1">
    <source>
        <dbReference type="SAM" id="MobiDB-lite"/>
    </source>
</evidence>
<name>A0A9Q0EHG3_9TELE</name>
<proteinExistence type="predicted"/>
<gene>
    <name evidence="2" type="ORF">NHX12_024420</name>
</gene>
<reference evidence="2" key="1">
    <citation type="submission" date="2022-07" db="EMBL/GenBank/DDBJ databases">
        <title>Chromosome-level genome of Muraenolepis orangiensis.</title>
        <authorList>
            <person name="Kim J."/>
        </authorList>
    </citation>
    <scope>NUCLEOTIDE SEQUENCE</scope>
    <source>
        <strain evidence="2">KU_S4_2022</strain>
        <tissue evidence="2">Muscle</tissue>
    </source>
</reference>
<evidence type="ECO:0000313" key="3">
    <source>
        <dbReference type="Proteomes" id="UP001148018"/>
    </source>
</evidence>